<evidence type="ECO:0000313" key="3">
    <source>
        <dbReference type="Proteomes" id="UP000225277"/>
    </source>
</evidence>
<dbReference type="STRING" id="112498.A0A2D3VC57"/>
<evidence type="ECO:0008006" key="4">
    <source>
        <dbReference type="Google" id="ProtNLM"/>
    </source>
</evidence>
<dbReference type="OrthoDB" id="5422613at2759"/>
<keyword evidence="3" id="KW-1185">Reference proteome</keyword>
<proteinExistence type="predicted"/>
<evidence type="ECO:0000256" key="1">
    <source>
        <dbReference type="SAM" id="MobiDB-lite"/>
    </source>
</evidence>
<protein>
    <recommendedName>
        <fullName evidence="4">C2H2-type domain-containing protein</fullName>
    </recommendedName>
</protein>
<dbReference type="RefSeq" id="XP_023626089.1">
    <property type="nucleotide sequence ID" value="XM_023770321.1"/>
</dbReference>
<dbReference type="PANTHER" id="PTHR38167:SF1">
    <property type="entry name" value="C2H2-TYPE DOMAIN-CONTAINING PROTEIN"/>
    <property type="match status" value="1"/>
</dbReference>
<dbReference type="EMBL" id="FJUY01000007">
    <property type="protein sequence ID" value="CZT19199.1"/>
    <property type="molecule type" value="Genomic_DNA"/>
</dbReference>
<accession>A0A2D3VC57</accession>
<organism evidence="2 3">
    <name type="scientific">Ramularia collo-cygni</name>
    <dbReference type="NCBI Taxonomy" id="112498"/>
    <lineage>
        <taxon>Eukaryota</taxon>
        <taxon>Fungi</taxon>
        <taxon>Dikarya</taxon>
        <taxon>Ascomycota</taxon>
        <taxon>Pezizomycotina</taxon>
        <taxon>Dothideomycetes</taxon>
        <taxon>Dothideomycetidae</taxon>
        <taxon>Mycosphaerellales</taxon>
        <taxon>Mycosphaerellaceae</taxon>
        <taxon>Ramularia</taxon>
    </lineage>
</organism>
<dbReference type="PANTHER" id="PTHR38167">
    <property type="entry name" value="C2H2-TYPE DOMAIN-CONTAINING PROTEIN"/>
    <property type="match status" value="1"/>
</dbReference>
<evidence type="ECO:0000313" key="2">
    <source>
        <dbReference type="EMBL" id="CZT19199.1"/>
    </source>
</evidence>
<gene>
    <name evidence="2" type="ORF">RCC_05045</name>
</gene>
<reference evidence="2 3" key="1">
    <citation type="submission" date="2016-03" db="EMBL/GenBank/DDBJ databases">
        <authorList>
            <person name="Ploux O."/>
        </authorList>
    </citation>
    <scope>NUCLEOTIDE SEQUENCE [LARGE SCALE GENOMIC DNA]</scope>
    <source>
        <strain evidence="2 3">URUG2</strain>
    </source>
</reference>
<dbReference type="Proteomes" id="UP000225277">
    <property type="component" value="Unassembled WGS sequence"/>
</dbReference>
<name>A0A2D3VC57_9PEZI</name>
<sequence>MDAPQNGPTDDESRSSSPELDLEEHQEYRDISSPVQDPTTAIQAIHEATPDRRYTLLLEIVSTIPAAKALAEERLLLPLASSGESSDVQPNLKRKAYEICENCKEEYSVESNDKGSCVYHDGNKEVNYKSDMWIDHDDDCHGDPDSFADDPNYADGFRWGCCEQNSETEGCVVSRHVPKKVDESKKARTVLTPVSVNINANAADSFRGPGGRSVVS</sequence>
<dbReference type="GeneID" id="35600213"/>
<feature type="region of interest" description="Disordered" evidence="1">
    <location>
        <begin position="1"/>
        <end position="41"/>
    </location>
</feature>
<dbReference type="AlphaFoldDB" id="A0A2D3VC57"/>